<keyword evidence="9" id="KW-0828">Tyrosine catabolism</keyword>
<dbReference type="PANTHER" id="PTHR43069">
    <property type="entry name" value="FUMARYLACETOACETASE"/>
    <property type="match status" value="1"/>
</dbReference>
<evidence type="ECO:0000256" key="11">
    <source>
        <dbReference type="PIRSR" id="PIRSR605959-1"/>
    </source>
</evidence>
<dbReference type="UniPathway" id="UPA00139">
    <property type="reaction ID" value="UER00341"/>
</dbReference>
<keyword evidence="6 16" id="KW-0378">Hydrolase</keyword>
<evidence type="ECO:0000313" key="17">
    <source>
        <dbReference type="Proteomes" id="UP000198741"/>
    </source>
</evidence>
<evidence type="ECO:0000256" key="12">
    <source>
        <dbReference type="PIRSR" id="PIRSR605959-2"/>
    </source>
</evidence>
<evidence type="ECO:0000259" key="14">
    <source>
        <dbReference type="Pfam" id="PF01557"/>
    </source>
</evidence>
<feature type="binding site" evidence="13">
    <location>
        <position position="195"/>
    </location>
    <ligand>
        <name>Ca(2+)</name>
        <dbReference type="ChEBI" id="CHEBI:29108"/>
    </ligand>
</feature>
<dbReference type="PANTHER" id="PTHR43069:SF2">
    <property type="entry name" value="FUMARYLACETOACETASE"/>
    <property type="match status" value="1"/>
</dbReference>
<protein>
    <recommendedName>
        <fullName evidence="4">fumarylacetoacetase</fullName>
        <ecNumber evidence="4">3.7.1.2</ecNumber>
    </recommendedName>
</protein>
<name>A0A1H0N737_9ACTN</name>
<evidence type="ECO:0000256" key="3">
    <source>
        <dbReference type="ARBA" id="ARBA00004782"/>
    </source>
</evidence>
<dbReference type="InterPro" id="IPR011234">
    <property type="entry name" value="Fumarylacetoacetase-like_C"/>
</dbReference>
<dbReference type="Pfam" id="PF01557">
    <property type="entry name" value="FAA_hydrolase"/>
    <property type="match status" value="1"/>
</dbReference>
<evidence type="ECO:0000313" key="16">
    <source>
        <dbReference type="EMBL" id="SDO88458.1"/>
    </source>
</evidence>
<evidence type="ECO:0000256" key="8">
    <source>
        <dbReference type="ARBA" id="ARBA00022842"/>
    </source>
</evidence>
<evidence type="ECO:0000256" key="10">
    <source>
        <dbReference type="ARBA" id="ARBA00023232"/>
    </source>
</evidence>
<evidence type="ECO:0000259" key="15">
    <source>
        <dbReference type="Pfam" id="PF09298"/>
    </source>
</evidence>
<gene>
    <name evidence="16" type="ORF">SAMN04515671_2233</name>
</gene>
<dbReference type="SUPFAM" id="SSF56529">
    <property type="entry name" value="FAH"/>
    <property type="match status" value="1"/>
</dbReference>
<dbReference type="Pfam" id="PF09298">
    <property type="entry name" value="FAA_hydrolase_N"/>
    <property type="match status" value="1"/>
</dbReference>
<dbReference type="RefSeq" id="WP_090476013.1">
    <property type="nucleotide sequence ID" value="NZ_LT629710.1"/>
</dbReference>
<comment type="cofactor">
    <cofactor evidence="2 13">
        <name>Mg(2+)</name>
        <dbReference type="ChEBI" id="CHEBI:18420"/>
    </cofactor>
</comment>
<dbReference type="GO" id="GO:1902000">
    <property type="term" value="P:homogentisate catabolic process"/>
    <property type="evidence" value="ECO:0007669"/>
    <property type="project" value="TreeGrafter"/>
</dbReference>
<dbReference type="SUPFAM" id="SSF63433">
    <property type="entry name" value="Fumarylacetoacetate hydrolase, FAH, N-terminal domain"/>
    <property type="match status" value="1"/>
</dbReference>
<dbReference type="GO" id="GO:0046872">
    <property type="term" value="F:metal ion binding"/>
    <property type="evidence" value="ECO:0007669"/>
    <property type="project" value="UniProtKB-KW"/>
</dbReference>
<dbReference type="InterPro" id="IPR036663">
    <property type="entry name" value="Fumarylacetoacetase_C_sf"/>
</dbReference>
<feature type="binding site" evidence="13">
    <location>
        <position position="251"/>
    </location>
    <ligand>
        <name>Mg(2+)</name>
        <dbReference type="ChEBI" id="CHEBI:18420"/>
    </ligand>
</feature>
<feature type="binding site" evidence="13">
    <location>
        <position position="193"/>
    </location>
    <ligand>
        <name>Ca(2+)</name>
        <dbReference type="ChEBI" id="CHEBI:29108"/>
    </ligand>
</feature>
<sequence>MDSWLDLDPDAPFGLGTLPYGVVSPSAGGDRRVAVAIGGQALDLAAAAGAGILGPRLVTEWFAADSLNRFMSTGPTMWRELRERLVELLSASRHQDRTRGVLVERQSLREWLPWDVTDYVDFYSFEAHAKATARIFRPSSPELPPSWRSLPIGYHGRAGSVVVSGTEVTRPRGQYLDDAGAVVDGPTRKLDIEAEVGFVVGVGRDGPARLQEDVLEDHVFGVVLVNDWSARDVQRWEYVPLGPFLGKSFATSVSAWVTPLVAFDQARVEGPPQDPLPPPYLAGCDRRGIDLRLRVDVNTTTVAEPPFEGMYWSPAQQLAHLTSNGARLRTGDLYASGTVSGWEPGQAGSLLEASLDGTVPVVLDDGTQRGYLRDGDTVTITARTGRGPRVDLGPVVGRVRPPLAEPF</sequence>
<evidence type="ECO:0000256" key="1">
    <source>
        <dbReference type="ARBA" id="ARBA00001913"/>
    </source>
</evidence>
<dbReference type="EC" id="3.7.1.2" evidence="4"/>
<keyword evidence="17" id="KW-1185">Reference proteome</keyword>
<proteinExistence type="predicted"/>
<evidence type="ECO:0000256" key="7">
    <source>
        <dbReference type="ARBA" id="ARBA00022837"/>
    </source>
</evidence>
<feature type="binding site" evidence="13">
    <location>
        <position position="227"/>
    </location>
    <ligand>
        <name>Mg(2+)</name>
        <dbReference type="ChEBI" id="CHEBI:18420"/>
    </ligand>
</feature>
<dbReference type="InterPro" id="IPR036462">
    <property type="entry name" value="Fumarylacetoacetase_N_sf"/>
</dbReference>
<dbReference type="Gene3D" id="3.90.850.10">
    <property type="entry name" value="Fumarylacetoacetase-like, C-terminal domain"/>
    <property type="match status" value="1"/>
</dbReference>
<dbReference type="GO" id="GO:0006572">
    <property type="term" value="P:L-tyrosine catabolic process"/>
    <property type="evidence" value="ECO:0007669"/>
    <property type="project" value="UniProtKB-KW"/>
</dbReference>
<dbReference type="Proteomes" id="UP000198741">
    <property type="component" value="Chromosome I"/>
</dbReference>
<reference evidence="16 17" key="1">
    <citation type="submission" date="2016-10" db="EMBL/GenBank/DDBJ databases">
        <authorList>
            <person name="de Groot N.N."/>
        </authorList>
    </citation>
    <scope>NUCLEOTIDE SEQUENCE [LARGE SCALE GENOMIC DNA]</scope>
    <source>
        <strain evidence="17">P4-7,KCTC 19426,CECT 7604</strain>
    </source>
</reference>
<evidence type="ECO:0000256" key="9">
    <source>
        <dbReference type="ARBA" id="ARBA00022878"/>
    </source>
</evidence>
<dbReference type="InterPro" id="IPR005959">
    <property type="entry name" value="Fumarylacetoacetase"/>
</dbReference>
<feature type="binding site" evidence="13">
    <location>
        <position position="227"/>
    </location>
    <ligand>
        <name>Ca(2+)</name>
        <dbReference type="ChEBI" id="CHEBI:29108"/>
    </ligand>
</feature>
<comment type="pathway">
    <text evidence="3">Amino-acid degradation; L-phenylalanine degradation; acetoacetate and fumarate from L-phenylalanine: step 6/6.</text>
</comment>
<feature type="binding site" evidence="12">
    <location>
        <position position="234"/>
    </location>
    <ligand>
        <name>substrate</name>
    </ligand>
</feature>
<evidence type="ECO:0000256" key="5">
    <source>
        <dbReference type="ARBA" id="ARBA00022723"/>
    </source>
</evidence>
<evidence type="ECO:0000256" key="13">
    <source>
        <dbReference type="PIRSR" id="PIRSR605959-3"/>
    </source>
</evidence>
<feature type="binding site" evidence="12">
    <location>
        <position position="137"/>
    </location>
    <ligand>
        <name>substrate</name>
    </ligand>
</feature>
<evidence type="ECO:0000256" key="2">
    <source>
        <dbReference type="ARBA" id="ARBA00001946"/>
    </source>
</evidence>
<dbReference type="OrthoDB" id="3766879at2"/>
<organism evidence="16 17">
    <name type="scientific">Nakamurella panacisegetis</name>
    <dbReference type="NCBI Taxonomy" id="1090615"/>
    <lineage>
        <taxon>Bacteria</taxon>
        <taxon>Bacillati</taxon>
        <taxon>Actinomycetota</taxon>
        <taxon>Actinomycetes</taxon>
        <taxon>Nakamurellales</taxon>
        <taxon>Nakamurellaceae</taxon>
        <taxon>Nakamurella</taxon>
    </lineage>
</organism>
<feature type="binding site" evidence="12">
    <location>
        <position position="338"/>
    </location>
    <ligand>
        <name>substrate</name>
    </ligand>
</feature>
<dbReference type="STRING" id="1090615.SAMN04515671_2233"/>
<dbReference type="EMBL" id="LT629710">
    <property type="protein sequence ID" value="SDO88458.1"/>
    <property type="molecule type" value="Genomic_DNA"/>
</dbReference>
<feature type="binding site" evidence="13">
    <location>
        <position position="247"/>
    </location>
    <ligand>
        <name>Mg(2+)</name>
        <dbReference type="ChEBI" id="CHEBI:18420"/>
    </ligand>
</feature>
<keyword evidence="8 13" id="KW-0460">Magnesium</keyword>
<comment type="cofactor">
    <cofactor evidence="1 13">
        <name>Ca(2+)</name>
        <dbReference type="ChEBI" id="CHEBI:29108"/>
    </cofactor>
</comment>
<evidence type="ECO:0000256" key="6">
    <source>
        <dbReference type="ARBA" id="ARBA00022801"/>
    </source>
</evidence>
<dbReference type="Gene3D" id="2.30.30.230">
    <property type="entry name" value="Fumarylacetoacetase, N-terminal domain"/>
    <property type="match status" value="1"/>
</dbReference>
<dbReference type="GO" id="GO:0006559">
    <property type="term" value="P:L-phenylalanine catabolic process"/>
    <property type="evidence" value="ECO:0007669"/>
    <property type="project" value="UniProtKB-UniPathway"/>
</dbReference>
<keyword evidence="10" id="KW-0585">Phenylalanine catabolism</keyword>
<dbReference type="InterPro" id="IPR015377">
    <property type="entry name" value="Fumarylacetoacetase_N"/>
</dbReference>
<accession>A0A1H0N737</accession>
<dbReference type="AlphaFoldDB" id="A0A1H0N737"/>
<evidence type="ECO:0000256" key="4">
    <source>
        <dbReference type="ARBA" id="ARBA00012094"/>
    </source>
</evidence>
<keyword evidence="7 13" id="KW-0106">Calcium</keyword>
<feature type="domain" description="Fumarylacetoacetase-like C-terminal" evidence="14">
    <location>
        <begin position="121"/>
        <end position="395"/>
    </location>
</feature>
<feature type="binding site" evidence="13">
    <location>
        <position position="121"/>
    </location>
    <ligand>
        <name>Ca(2+)</name>
        <dbReference type="ChEBI" id="CHEBI:29108"/>
    </ligand>
</feature>
<feature type="binding site" evidence="12">
    <location>
        <position position="238"/>
    </location>
    <ligand>
        <name>substrate</name>
    </ligand>
</feature>
<dbReference type="GO" id="GO:0004334">
    <property type="term" value="F:fumarylacetoacetase activity"/>
    <property type="evidence" value="ECO:0007669"/>
    <property type="project" value="UniProtKB-EC"/>
</dbReference>
<feature type="active site" description="Proton acceptor" evidence="11">
    <location>
        <position position="128"/>
    </location>
</feature>
<feature type="domain" description="Fumarylacetoacetase N-terminal" evidence="15">
    <location>
        <begin position="18"/>
        <end position="107"/>
    </location>
</feature>
<feature type="binding site" evidence="12">
    <location>
        <position position="123"/>
    </location>
    <ligand>
        <name>substrate</name>
    </ligand>
</feature>
<keyword evidence="5 13" id="KW-0479">Metal-binding</keyword>